<dbReference type="GO" id="GO:0006096">
    <property type="term" value="P:glycolytic process"/>
    <property type="evidence" value="ECO:0007669"/>
    <property type="project" value="UniProtKB-KW"/>
</dbReference>
<dbReference type="InterPro" id="IPR017850">
    <property type="entry name" value="Alkaline_phosphatase_core_sf"/>
</dbReference>
<dbReference type="Gene3D" id="3.30.70.2130">
    <property type="entry name" value="Metalloenzyme domain"/>
    <property type="match status" value="1"/>
</dbReference>
<protein>
    <submittedName>
        <fullName evidence="9">2,3-bisphosphoglycerate-independent phosphoglycerate mutase</fullName>
        <ecNumber evidence="9">5.4.2.12</ecNumber>
    </submittedName>
</protein>
<dbReference type="NCBIfam" id="TIGR00306">
    <property type="entry name" value="apgM"/>
    <property type="match status" value="1"/>
</dbReference>
<dbReference type="Pfam" id="PF10143">
    <property type="entry name" value="PhosphMutase"/>
    <property type="match status" value="1"/>
</dbReference>
<evidence type="ECO:0000313" key="9">
    <source>
        <dbReference type="EMBL" id="HDN84965.1"/>
    </source>
</evidence>
<dbReference type="Gene3D" id="3.40.720.10">
    <property type="entry name" value="Alkaline Phosphatase, subunit A"/>
    <property type="match status" value="2"/>
</dbReference>
<comment type="pathway">
    <text evidence="3">Carbohydrate degradation.</text>
</comment>
<evidence type="ECO:0000256" key="4">
    <source>
        <dbReference type="ARBA" id="ARBA00005524"/>
    </source>
</evidence>
<keyword evidence="5" id="KW-0324">Glycolysis</keyword>
<evidence type="ECO:0000256" key="5">
    <source>
        <dbReference type="ARBA" id="ARBA00023152"/>
    </source>
</evidence>
<dbReference type="HAMAP" id="MF_01402_A">
    <property type="entry name" value="ApgM_A"/>
    <property type="match status" value="1"/>
</dbReference>
<sequence>MLEKKAIFVVVDGMGDRVVKDGKTTLQLAKKPILDELATEGCTGLMYTLGPGIIPGSDTAHLALFGYDPEIYYKGRGPFEALGVGFELREGDVAFRCNFATVDDKFRVIDRRAGRLKDEGPVLASSLQDLTIDGVKVIFISSTEHRGTLILRGNGLSPDISDTDPHSPQKIPPLESKPLKKTPEAEKTARIVNKFVKKSWEILHSHPLNKEREKQGKFPANVVLTRGAGIYTKVDSLKDRYGIKSCCIAGSALYKGVARYVGMDILKVEGATGRIDTNIEAKANAAIDALKKYDFVFVHIKGTDNASHDGNLEGKLFMIEKVNRLAEILKDKTENQDVVISVTADHSTPICIKRHSSDPVPVLLYAKDLRKDKVTSFDEVSVASGCLGCISGIGLNRIIMDLMGCSHMVGS</sequence>
<comment type="function">
    <text evidence="2">Catalyzes the interconversion of 2-phosphoglycerate and 3-phosphoglycerate.</text>
</comment>
<dbReference type="InterPro" id="IPR004456">
    <property type="entry name" value="Pglycerate_mutase_ApgM"/>
</dbReference>
<dbReference type="InterPro" id="IPR023665">
    <property type="entry name" value="ApgAM_prokaryotes"/>
</dbReference>
<keyword evidence="6 9" id="KW-0413">Isomerase</keyword>
<dbReference type="SUPFAM" id="SSF53649">
    <property type="entry name" value="Alkaline phosphatase-like"/>
    <property type="match status" value="1"/>
</dbReference>
<comment type="similarity">
    <text evidence="4">Belongs to the BPG-independent phosphoglycerate mutase family. A-PGAM subfamily.</text>
</comment>
<dbReference type="Pfam" id="PF01676">
    <property type="entry name" value="Metalloenzyme"/>
    <property type="match status" value="1"/>
</dbReference>
<accession>A0A7V0MZL7</accession>
<dbReference type="EMBL" id="DRBC01000261">
    <property type="protein sequence ID" value="HDN84965.1"/>
    <property type="molecule type" value="Genomic_DNA"/>
</dbReference>
<dbReference type="InterPro" id="IPR006124">
    <property type="entry name" value="Metalloenzyme"/>
</dbReference>
<name>A0A7V0MZL7_UNCAE</name>
<dbReference type="CDD" id="cd16011">
    <property type="entry name" value="iPGM_like"/>
    <property type="match status" value="1"/>
</dbReference>
<dbReference type="PIRSF" id="PIRSF006392">
    <property type="entry name" value="IPGAM_arch"/>
    <property type="match status" value="1"/>
</dbReference>
<evidence type="ECO:0000256" key="2">
    <source>
        <dbReference type="ARBA" id="ARBA00002315"/>
    </source>
</evidence>
<evidence type="ECO:0000259" key="8">
    <source>
        <dbReference type="Pfam" id="PF01676"/>
    </source>
</evidence>
<comment type="catalytic activity">
    <reaction evidence="1">
        <text>(2R)-2-phosphoglycerate = (2R)-3-phosphoglycerate</text>
        <dbReference type="Rhea" id="RHEA:15901"/>
        <dbReference type="ChEBI" id="CHEBI:58272"/>
        <dbReference type="ChEBI" id="CHEBI:58289"/>
        <dbReference type="EC" id="5.4.2.12"/>
    </reaction>
</comment>
<proteinExistence type="inferred from homology"/>
<dbReference type="AlphaFoldDB" id="A0A7V0MZL7"/>
<gene>
    <name evidence="9" type="ORF">ENG47_04325</name>
</gene>
<dbReference type="PANTHER" id="PTHR31209:SF0">
    <property type="entry name" value="METALLOENZYME DOMAIN-CONTAINING PROTEIN"/>
    <property type="match status" value="1"/>
</dbReference>
<dbReference type="GO" id="GO:0004619">
    <property type="term" value="F:phosphoglycerate mutase activity"/>
    <property type="evidence" value="ECO:0007669"/>
    <property type="project" value="UniProtKB-EC"/>
</dbReference>
<dbReference type="InterPro" id="IPR042253">
    <property type="entry name" value="Pglycerate_mutase_ApgM_sf"/>
</dbReference>
<feature type="region of interest" description="Disordered" evidence="7">
    <location>
        <begin position="157"/>
        <end position="183"/>
    </location>
</feature>
<evidence type="ECO:0000256" key="6">
    <source>
        <dbReference type="ARBA" id="ARBA00023235"/>
    </source>
</evidence>
<reference evidence="9" key="1">
    <citation type="journal article" date="2020" name="mSystems">
        <title>Genome- and Community-Level Interaction Insights into Carbon Utilization and Element Cycling Functions of Hydrothermarchaeota in Hydrothermal Sediment.</title>
        <authorList>
            <person name="Zhou Z."/>
            <person name="Liu Y."/>
            <person name="Xu W."/>
            <person name="Pan J."/>
            <person name="Luo Z.H."/>
            <person name="Li M."/>
        </authorList>
    </citation>
    <scope>NUCLEOTIDE SEQUENCE [LARGE SCALE GENOMIC DNA]</scope>
    <source>
        <strain evidence="9">HyVt-219</strain>
    </source>
</reference>
<organism evidence="9">
    <name type="scientific">Aerophobetes bacterium</name>
    <dbReference type="NCBI Taxonomy" id="2030807"/>
    <lineage>
        <taxon>Bacteria</taxon>
        <taxon>Candidatus Aerophobota</taxon>
    </lineage>
</organism>
<evidence type="ECO:0000256" key="7">
    <source>
        <dbReference type="SAM" id="MobiDB-lite"/>
    </source>
</evidence>
<feature type="domain" description="Metalloenzyme" evidence="8">
    <location>
        <begin position="4"/>
        <end position="401"/>
    </location>
</feature>
<dbReference type="NCBIfam" id="NF003104">
    <property type="entry name" value="PRK04024.1"/>
    <property type="match status" value="1"/>
</dbReference>
<evidence type="ECO:0000256" key="3">
    <source>
        <dbReference type="ARBA" id="ARBA00004921"/>
    </source>
</evidence>
<comment type="caution">
    <text evidence="9">The sequence shown here is derived from an EMBL/GenBank/DDBJ whole genome shotgun (WGS) entry which is preliminary data.</text>
</comment>
<evidence type="ECO:0000256" key="1">
    <source>
        <dbReference type="ARBA" id="ARBA00000370"/>
    </source>
</evidence>
<dbReference type="GO" id="GO:0046872">
    <property type="term" value="F:metal ion binding"/>
    <property type="evidence" value="ECO:0007669"/>
    <property type="project" value="InterPro"/>
</dbReference>
<dbReference type="PANTHER" id="PTHR31209">
    <property type="entry name" value="COFACTOR-INDEPENDENT PHOSPHOGLYCERATE MUTASE"/>
    <property type="match status" value="1"/>
</dbReference>
<dbReference type="EC" id="5.4.2.12" evidence="9"/>
<dbReference type="Proteomes" id="UP000885660">
    <property type="component" value="Unassembled WGS sequence"/>
</dbReference>